<comment type="caution">
    <text evidence="2">The sequence shown here is derived from an EMBL/GenBank/DDBJ whole genome shotgun (WGS) entry which is preliminary data.</text>
</comment>
<name>A0ABV8REL3_9SPHN</name>
<keyword evidence="1" id="KW-0472">Membrane</keyword>
<keyword evidence="1" id="KW-0812">Transmembrane</keyword>
<evidence type="ECO:0008006" key="4">
    <source>
        <dbReference type="Google" id="ProtNLM"/>
    </source>
</evidence>
<evidence type="ECO:0000313" key="3">
    <source>
        <dbReference type="Proteomes" id="UP001595887"/>
    </source>
</evidence>
<evidence type="ECO:0000256" key="1">
    <source>
        <dbReference type="SAM" id="Phobius"/>
    </source>
</evidence>
<sequence>MNSQSLEQFVPQGQMVRIMGSILEYLTGLWNDHLWMIVAILAATTSLFSIFADRRRVKRINLEKVGFMPWTGISVLSIFITVAAIALTIKTEFGG</sequence>
<accession>A0ABV8REL3</accession>
<feature type="transmembrane region" description="Helical" evidence="1">
    <location>
        <begin position="33"/>
        <end position="53"/>
    </location>
</feature>
<organism evidence="2 3">
    <name type="scientific">Sphingorhabdus arenilitoris</name>
    <dbReference type="NCBI Taxonomy" id="1490041"/>
    <lineage>
        <taxon>Bacteria</taxon>
        <taxon>Pseudomonadati</taxon>
        <taxon>Pseudomonadota</taxon>
        <taxon>Alphaproteobacteria</taxon>
        <taxon>Sphingomonadales</taxon>
        <taxon>Sphingomonadaceae</taxon>
        <taxon>Sphingorhabdus</taxon>
    </lineage>
</organism>
<gene>
    <name evidence="2" type="ORF">ACFOWX_04440</name>
</gene>
<dbReference type="Proteomes" id="UP001595887">
    <property type="component" value="Unassembled WGS sequence"/>
</dbReference>
<evidence type="ECO:0000313" key="2">
    <source>
        <dbReference type="EMBL" id="MFC4291660.1"/>
    </source>
</evidence>
<keyword evidence="3" id="KW-1185">Reference proteome</keyword>
<reference evidence="3" key="1">
    <citation type="journal article" date="2019" name="Int. J. Syst. Evol. Microbiol.">
        <title>The Global Catalogue of Microorganisms (GCM) 10K type strain sequencing project: providing services to taxonomists for standard genome sequencing and annotation.</title>
        <authorList>
            <consortium name="The Broad Institute Genomics Platform"/>
            <consortium name="The Broad Institute Genome Sequencing Center for Infectious Disease"/>
            <person name="Wu L."/>
            <person name="Ma J."/>
        </authorList>
    </citation>
    <scope>NUCLEOTIDE SEQUENCE [LARGE SCALE GENOMIC DNA]</scope>
    <source>
        <strain evidence="3">CECT 8531</strain>
    </source>
</reference>
<keyword evidence="1" id="KW-1133">Transmembrane helix</keyword>
<proteinExistence type="predicted"/>
<feature type="transmembrane region" description="Helical" evidence="1">
    <location>
        <begin position="65"/>
        <end position="89"/>
    </location>
</feature>
<dbReference type="EMBL" id="JBHSDH010000013">
    <property type="protein sequence ID" value="MFC4291660.1"/>
    <property type="molecule type" value="Genomic_DNA"/>
</dbReference>
<dbReference type="RefSeq" id="WP_381421721.1">
    <property type="nucleotide sequence ID" value="NZ_JBHSDH010000013.1"/>
</dbReference>
<protein>
    <recommendedName>
        <fullName evidence="4">DUF202 domain-containing protein</fullName>
    </recommendedName>
</protein>